<dbReference type="CDD" id="cd00165">
    <property type="entry name" value="S4"/>
    <property type="match status" value="1"/>
</dbReference>
<name>A0A170TS74_EHRRU</name>
<accession>A0A170TS74</accession>
<dbReference type="EC" id="6.1.1.1" evidence="7"/>
<dbReference type="Pfam" id="PF00579">
    <property type="entry name" value="tRNA-synt_1b"/>
    <property type="match status" value="1"/>
</dbReference>
<comment type="function">
    <text evidence="7">Catalyzes the attachment of tyrosine to tRNA(Tyr) in a two-step reaction: tyrosine is first activated by ATP to form Tyr-AMP and then transferred to the acceptor end of tRNA(Tyr).</text>
</comment>
<comment type="subcellular location">
    <subcellularLocation>
        <location evidence="7">Cytoplasm</location>
    </subcellularLocation>
</comment>
<dbReference type="NCBIfam" id="TIGR00234">
    <property type="entry name" value="tyrS"/>
    <property type="match status" value="1"/>
</dbReference>
<keyword evidence="7" id="KW-0963">Cytoplasm</keyword>
<keyword evidence="4 7" id="KW-0648">Protein biosynthesis</keyword>
<evidence type="ECO:0000256" key="3">
    <source>
        <dbReference type="ARBA" id="ARBA00022840"/>
    </source>
</evidence>
<feature type="short sequence motif" description="'KMSKS' region" evidence="7">
    <location>
        <begin position="235"/>
        <end position="239"/>
    </location>
</feature>
<dbReference type="HAMAP" id="MF_02006">
    <property type="entry name" value="Tyr_tRNA_synth_type1"/>
    <property type="match status" value="1"/>
</dbReference>
<feature type="binding site" evidence="7">
    <location>
        <position position="175"/>
    </location>
    <ligand>
        <name>L-tyrosine</name>
        <dbReference type="ChEBI" id="CHEBI:58315"/>
    </ligand>
</feature>
<evidence type="ECO:0000256" key="1">
    <source>
        <dbReference type="ARBA" id="ARBA00022598"/>
    </source>
</evidence>
<comment type="similarity">
    <text evidence="7">Belongs to the class-I aminoacyl-tRNA synthetase family. TyrS type 1 subfamily.</text>
</comment>
<evidence type="ECO:0000313" key="10">
    <source>
        <dbReference type="Proteomes" id="UP000092731"/>
    </source>
</evidence>
<dbReference type="InterPro" id="IPR002307">
    <property type="entry name" value="Tyr-tRNA-ligase"/>
</dbReference>
<evidence type="ECO:0000256" key="6">
    <source>
        <dbReference type="ARBA" id="ARBA00048248"/>
    </source>
</evidence>
<dbReference type="GO" id="GO:0005829">
    <property type="term" value="C:cytosol"/>
    <property type="evidence" value="ECO:0007669"/>
    <property type="project" value="TreeGrafter"/>
</dbReference>
<feature type="binding site" evidence="7">
    <location>
        <position position="238"/>
    </location>
    <ligand>
        <name>ATP</name>
        <dbReference type="ChEBI" id="CHEBI:30616"/>
    </ligand>
</feature>
<dbReference type="FunFam" id="1.10.240.10:FF:000001">
    <property type="entry name" value="Tyrosine--tRNA ligase"/>
    <property type="match status" value="1"/>
</dbReference>
<gene>
    <name evidence="7 9" type="primary">tyrS</name>
    <name evidence="9" type="ORF">EHRUM3_00940</name>
</gene>
<dbReference type="Gene3D" id="3.10.290.10">
    <property type="entry name" value="RNA-binding S4 domain"/>
    <property type="match status" value="1"/>
</dbReference>
<keyword evidence="2 7" id="KW-0547">Nucleotide-binding</keyword>
<keyword evidence="5 7" id="KW-0030">Aminoacyl-tRNA synthetase</keyword>
<dbReference type="InterPro" id="IPR014729">
    <property type="entry name" value="Rossmann-like_a/b/a_fold"/>
</dbReference>
<comment type="subunit">
    <text evidence="7">Homodimer.</text>
</comment>
<evidence type="ECO:0000256" key="8">
    <source>
        <dbReference type="PROSITE-ProRule" id="PRU00182"/>
    </source>
</evidence>
<dbReference type="Proteomes" id="UP000092731">
    <property type="component" value="Unassembled WGS sequence"/>
</dbReference>
<dbReference type="InterPro" id="IPR036986">
    <property type="entry name" value="S4_RNA-bd_sf"/>
</dbReference>
<dbReference type="GO" id="GO:0004831">
    <property type="term" value="F:tyrosine-tRNA ligase activity"/>
    <property type="evidence" value="ECO:0007669"/>
    <property type="project" value="UniProtKB-UniRule"/>
</dbReference>
<dbReference type="GO" id="GO:0005524">
    <property type="term" value="F:ATP binding"/>
    <property type="evidence" value="ECO:0007669"/>
    <property type="project" value="UniProtKB-UniRule"/>
</dbReference>
<dbReference type="SUPFAM" id="SSF52374">
    <property type="entry name" value="Nucleotidylyl transferase"/>
    <property type="match status" value="1"/>
</dbReference>
<dbReference type="InterPro" id="IPR024088">
    <property type="entry name" value="Tyr-tRNA-ligase_bac-type"/>
</dbReference>
<dbReference type="GO" id="GO:0006437">
    <property type="term" value="P:tyrosyl-tRNA aminoacylation"/>
    <property type="evidence" value="ECO:0007669"/>
    <property type="project" value="UniProtKB-UniRule"/>
</dbReference>
<evidence type="ECO:0000256" key="4">
    <source>
        <dbReference type="ARBA" id="ARBA00022917"/>
    </source>
</evidence>
<evidence type="ECO:0000313" key="9">
    <source>
        <dbReference type="EMBL" id="GAT77893.1"/>
    </source>
</evidence>
<comment type="caution">
    <text evidence="9">The sequence shown here is derived from an EMBL/GenBank/DDBJ whole genome shotgun (WGS) entry which is preliminary data.</text>
</comment>
<dbReference type="PROSITE" id="PS50889">
    <property type="entry name" value="S4"/>
    <property type="match status" value="1"/>
</dbReference>
<feature type="binding site" evidence="7">
    <location>
        <position position="38"/>
    </location>
    <ligand>
        <name>L-tyrosine</name>
        <dbReference type="ChEBI" id="CHEBI:58315"/>
    </ligand>
</feature>
<dbReference type="RefSeq" id="WP_065433563.1">
    <property type="nucleotide sequence ID" value="NZ_BDDM01000026.1"/>
</dbReference>
<dbReference type="SUPFAM" id="SSF55174">
    <property type="entry name" value="Alpha-L RNA-binding motif"/>
    <property type="match status" value="1"/>
</dbReference>
<keyword evidence="1 7" id="KW-0436">Ligase</keyword>
<keyword evidence="3 7" id="KW-0067">ATP-binding</keyword>
<keyword evidence="8" id="KW-0694">RNA-binding</keyword>
<protein>
    <recommendedName>
        <fullName evidence="7">Tyrosine--tRNA ligase</fullName>
        <ecNumber evidence="7">6.1.1.1</ecNumber>
    </recommendedName>
    <alternativeName>
        <fullName evidence="7">Tyrosyl-tRNA synthetase</fullName>
        <shortName evidence="7">TyrRS</shortName>
    </alternativeName>
</protein>
<feature type="short sequence motif" description="'HIGH' region" evidence="7">
    <location>
        <begin position="43"/>
        <end position="52"/>
    </location>
</feature>
<dbReference type="InterPro" id="IPR002305">
    <property type="entry name" value="aa-tRNA-synth_Ic"/>
</dbReference>
<dbReference type="PANTHER" id="PTHR11766">
    <property type="entry name" value="TYROSYL-TRNA SYNTHETASE"/>
    <property type="match status" value="1"/>
</dbReference>
<dbReference type="Gene3D" id="1.10.240.10">
    <property type="entry name" value="Tyrosyl-Transfer RNA Synthetase"/>
    <property type="match status" value="1"/>
</dbReference>
<dbReference type="EMBL" id="BDDM01000026">
    <property type="protein sequence ID" value="GAT77893.1"/>
    <property type="molecule type" value="Genomic_DNA"/>
</dbReference>
<organism evidence="9 10">
    <name type="scientific">Ehrlichia ruminantium</name>
    <name type="common">heartwater rickettsia</name>
    <name type="synonym">Cowdria ruminantium</name>
    <dbReference type="NCBI Taxonomy" id="779"/>
    <lineage>
        <taxon>Bacteria</taxon>
        <taxon>Pseudomonadati</taxon>
        <taxon>Pseudomonadota</taxon>
        <taxon>Alphaproteobacteria</taxon>
        <taxon>Rickettsiales</taxon>
        <taxon>Anaplasmataceae</taxon>
        <taxon>Ehrlichia</taxon>
    </lineage>
</organism>
<evidence type="ECO:0000256" key="2">
    <source>
        <dbReference type="ARBA" id="ARBA00022741"/>
    </source>
</evidence>
<sequence>MKLKSDFLGLLYSRGYFNQCTDLVKLDQLMSKECVIAYIGFDCTARSLHIGSLMQIMILRYLQKCGHKPIVLLGNGTTKIGDPSGKDKSRIVLSNSDIQENTLGIRKVLEKFIVCGDGVSDALLVYNAEWLDKLNYIDFLRNIGRHFSVNNMLTFDSVKLRLEREQNLSFLEFNYMLLQAYDFIELNQRYNCLLQIGGSDQWGNIVNGVELGRKLKLPQLFGLTTHLLLTNTGEKMGKTANGAVWLDGEMYSPADYWQYFRNVKDEDVGRFLRLFTELPLTEIEKLENLKSYEINEAKKILATEATRICHGEKIAQDIAYDALKVFECNDHSGLPVFYVCKSEIELGLSVVKLLQVSGMEKSNSSAKRLINDKGCKINDIIILDVNYKLSLQDFCGMSYIKLSCGKKRHLKVVLESNL</sequence>
<dbReference type="InterPro" id="IPR024107">
    <property type="entry name" value="Tyr-tRNA-ligase_bac_1"/>
</dbReference>
<dbReference type="AlphaFoldDB" id="A0A170TS74"/>
<dbReference type="PRINTS" id="PR01040">
    <property type="entry name" value="TRNASYNTHTYR"/>
</dbReference>
<proteinExistence type="inferred from homology"/>
<dbReference type="PANTHER" id="PTHR11766:SF0">
    <property type="entry name" value="TYROSINE--TRNA LIGASE, MITOCHONDRIAL"/>
    <property type="match status" value="1"/>
</dbReference>
<comment type="catalytic activity">
    <reaction evidence="6 7">
        <text>tRNA(Tyr) + L-tyrosine + ATP = L-tyrosyl-tRNA(Tyr) + AMP + diphosphate + H(+)</text>
        <dbReference type="Rhea" id="RHEA:10220"/>
        <dbReference type="Rhea" id="RHEA-COMP:9706"/>
        <dbReference type="Rhea" id="RHEA-COMP:9707"/>
        <dbReference type="ChEBI" id="CHEBI:15378"/>
        <dbReference type="ChEBI" id="CHEBI:30616"/>
        <dbReference type="ChEBI" id="CHEBI:33019"/>
        <dbReference type="ChEBI" id="CHEBI:58315"/>
        <dbReference type="ChEBI" id="CHEBI:78442"/>
        <dbReference type="ChEBI" id="CHEBI:78536"/>
        <dbReference type="ChEBI" id="CHEBI:456215"/>
        <dbReference type="EC" id="6.1.1.1"/>
    </reaction>
</comment>
<evidence type="ECO:0000256" key="5">
    <source>
        <dbReference type="ARBA" id="ARBA00023146"/>
    </source>
</evidence>
<dbReference type="Gene3D" id="3.40.50.620">
    <property type="entry name" value="HUPs"/>
    <property type="match status" value="1"/>
</dbReference>
<feature type="binding site" evidence="7">
    <location>
        <position position="179"/>
    </location>
    <ligand>
        <name>L-tyrosine</name>
        <dbReference type="ChEBI" id="CHEBI:58315"/>
    </ligand>
</feature>
<dbReference type="GO" id="GO:0003723">
    <property type="term" value="F:RNA binding"/>
    <property type="evidence" value="ECO:0007669"/>
    <property type="project" value="UniProtKB-KW"/>
</dbReference>
<reference evidence="10" key="1">
    <citation type="submission" date="2016-05" db="EMBL/GenBank/DDBJ databases">
        <title>Draft genome sequences of four strains of Ehrlichia ruminantium, a tick-borne pathogen of ruminants, isolated from Zimbabwe, The Gambia and Ghana.</title>
        <authorList>
            <person name="Nakao R."/>
            <person name="Jongejan F."/>
            <person name="Sugimoto C."/>
        </authorList>
    </citation>
    <scope>NUCLEOTIDE SEQUENCE [LARGE SCALE GENOMIC DNA]</scope>
    <source>
        <strain evidence="10">Pokoase 417</strain>
    </source>
</reference>
<dbReference type="CDD" id="cd00805">
    <property type="entry name" value="TyrRS_core"/>
    <property type="match status" value="1"/>
</dbReference>
<evidence type="ECO:0000256" key="7">
    <source>
        <dbReference type="HAMAP-Rule" id="MF_02006"/>
    </source>
</evidence>